<dbReference type="AlphaFoldDB" id="A0A9P4V261"/>
<feature type="transmembrane region" description="Helical" evidence="2">
    <location>
        <begin position="513"/>
        <end position="536"/>
    </location>
</feature>
<dbReference type="Proteomes" id="UP000799444">
    <property type="component" value="Unassembled WGS sequence"/>
</dbReference>
<organism evidence="3 4">
    <name type="scientific">Polyplosphaeria fusca</name>
    <dbReference type="NCBI Taxonomy" id="682080"/>
    <lineage>
        <taxon>Eukaryota</taxon>
        <taxon>Fungi</taxon>
        <taxon>Dikarya</taxon>
        <taxon>Ascomycota</taxon>
        <taxon>Pezizomycotina</taxon>
        <taxon>Dothideomycetes</taxon>
        <taxon>Pleosporomycetidae</taxon>
        <taxon>Pleosporales</taxon>
        <taxon>Tetraplosphaeriaceae</taxon>
        <taxon>Polyplosphaeria</taxon>
    </lineage>
</organism>
<protein>
    <submittedName>
        <fullName evidence="3">Uncharacterized protein</fullName>
    </submittedName>
</protein>
<dbReference type="OrthoDB" id="5357734at2759"/>
<evidence type="ECO:0000313" key="3">
    <source>
        <dbReference type="EMBL" id="KAF2733936.1"/>
    </source>
</evidence>
<accession>A0A9P4V261</accession>
<reference evidence="3" key="1">
    <citation type="journal article" date="2020" name="Stud. Mycol.">
        <title>101 Dothideomycetes genomes: a test case for predicting lifestyles and emergence of pathogens.</title>
        <authorList>
            <person name="Haridas S."/>
            <person name="Albert R."/>
            <person name="Binder M."/>
            <person name="Bloem J."/>
            <person name="Labutti K."/>
            <person name="Salamov A."/>
            <person name="Andreopoulos B."/>
            <person name="Baker S."/>
            <person name="Barry K."/>
            <person name="Bills G."/>
            <person name="Bluhm B."/>
            <person name="Cannon C."/>
            <person name="Castanera R."/>
            <person name="Culley D."/>
            <person name="Daum C."/>
            <person name="Ezra D."/>
            <person name="Gonzalez J."/>
            <person name="Henrissat B."/>
            <person name="Kuo A."/>
            <person name="Liang C."/>
            <person name="Lipzen A."/>
            <person name="Lutzoni F."/>
            <person name="Magnuson J."/>
            <person name="Mondo S."/>
            <person name="Nolan M."/>
            <person name="Ohm R."/>
            <person name="Pangilinan J."/>
            <person name="Park H.-J."/>
            <person name="Ramirez L."/>
            <person name="Alfaro M."/>
            <person name="Sun H."/>
            <person name="Tritt A."/>
            <person name="Yoshinaga Y."/>
            <person name="Zwiers L.-H."/>
            <person name="Turgeon B."/>
            <person name="Goodwin S."/>
            <person name="Spatafora J."/>
            <person name="Crous P."/>
            <person name="Grigoriev I."/>
        </authorList>
    </citation>
    <scope>NUCLEOTIDE SEQUENCE</scope>
    <source>
        <strain evidence="3">CBS 125425</strain>
    </source>
</reference>
<evidence type="ECO:0000256" key="1">
    <source>
        <dbReference type="SAM" id="MobiDB-lite"/>
    </source>
</evidence>
<keyword evidence="2" id="KW-0812">Transmembrane</keyword>
<keyword evidence="2" id="KW-1133">Transmembrane helix</keyword>
<sequence length="614" mass="68029">MREYGSAYLRASGEPNGEGLVSPVHDASQYRPFRPSQQRQSSDENIEMNRLSGVSPIDLQQSLPPMPLNSEPSSDMRPSIFDSRATINFPYRESVAWANSTDFGPARHTSPPPQPQPTTAAPRSDTPNDGRKYFRHPRHMLEPWKIGFWARFPWIGFGALFSVLLRGSMELEIAPFPILEYFQHSTNDPRQQGGITSDLSRLLRGLNNGDTLVLNHPLDDCGEYCVGTIKGFGFKVDCSSTSMPFDLNSLPEECNACSSQQCNDSCASRLETDLSPTFFSINCHKNTSDTDEQTLSLTSVFKAEPSCKGDIQMQTCTLSQVTTDYTITISNGAIERHAYNPEATIYNDSLPISSLLMDKYWPLALEALFPPVAVNITPTDEDFLSLQYRKCVAPLQPQKDTNGSPLLTSCSTNPSLEAPLLANDPSVFYATPGQTLDNSTRLCNLTWQNPMQDMIDKMQSLAFRITLDMAQSNGSVFAPTYTNESLDSLRKDWYQPFSYTGSRHTTVYTTSKVLVAIAVLVSVVGVVAILPLYAGFWELGRKVSLNPLETARAFGAPLMEGMDGNASAGAVCLERGGMAVRWGVVERFGEEKRLRIEETARANVRMPWQGEFMA</sequence>
<keyword evidence="2" id="KW-0472">Membrane</keyword>
<dbReference type="EMBL" id="ML996154">
    <property type="protein sequence ID" value="KAF2733936.1"/>
    <property type="molecule type" value="Genomic_DNA"/>
</dbReference>
<evidence type="ECO:0000256" key="2">
    <source>
        <dbReference type="SAM" id="Phobius"/>
    </source>
</evidence>
<dbReference type="PANTHER" id="PTHR37576:SF2">
    <property type="entry name" value="DEFECT AT LOW TEMPERATURE PROTEIN 1"/>
    <property type="match status" value="1"/>
</dbReference>
<gene>
    <name evidence="3" type="ORF">EJ04DRAFT_524062</name>
</gene>
<keyword evidence="4" id="KW-1185">Reference proteome</keyword>
<proteinExistence type="predicted"/>
<evidence type="ECO:0000313" key="4">
    <source>
        <dbReference type="Proteomes" id="UP000799444"/>
    </source>
</evidence>
<feature type="region of interest" description="Disordered" evidence="1">
    <location>
        <begin position="1"/>
        <end position="79"/>
    </location>
</feature>
<feature type="region of interest" description="Disordered" evidence="1">
    <location>
        <begin position="101"/>
        <end position="133"/>
    </location>
</feature>
<dbReference type="PANTHER" id="PTHR37576">
    <property type="entry name" value="DEFECT AT LOW TEMPERATURE PROTEIN 1"/>
    <property type="match status" value="1"/>
</dbReference>
<comment type="caution">
    <text evidence="3">The sequence shown here is derived from an EMBL/GenBank/DDBJ whole genome shotgun (WGS) entry which is preliminary data.</text>
</comment>
<name>A0A9P4V261_9PLEO</name>